<evidence type="ECO:0000256" key="4">
    <source>
        <dbReference type="ARBA" id="ARBA00031445"/>
    </source>
</evidence>
<dbReference type="Pfam" id="PF04413">
    <property type="entry name" value="Glycos_transf_N"/>
    <property type="match status" value="1"/>
</dbReference>
<dbReference type="RefSeq" id="WP_070078398.1">
    <property type="nucleotide sequence ID" value="NZ_CP017415.1"/>
</dbReference>
<keyword evidence="8" id="KW-1185">Reference proteome</keyword>
<evidence type="ECO:0000313" key="7">
    <source>
        <dbReference type="EMBL" id="AOU98022.1"/>
    </source>
</evidence>
<dbReference type="EMBL" id="CP017415">
    <property type="protein sequence ID" value="AOU98022.1"/>
    <property type="molecule type" value="Genomic_DNA"/>
</dbReference>
<comment type="pathway">
    <text evidence="1">Bacterial outer membrane biogenesis; LPS core biosynthesis.</text>
</comment>
<evidence type="ECO:0000256" key="5">
    <source>
        <dbReference type="ARBA" id="ARBA00049183"/>
    </source>
</evidence>
<dbReference type="KEGG" id="aprs:BI364_08660"/>
<evidence type="ECO:0000259" key="6">
    <source>
        <dbReference type="Pfam" id="PF04413"/>
    </source>
</evidence>
<name>A0A1D8INI4_9GAMM</name>
<accession>A0A1D8INI4</accession>
<protein>
    <recommendedName>
        <fullName evidence="3">3-deoxy-D-manno-octulosonic acid transferase</fullName>
        <ecNumber evidence="2">2.4.99.12</ecNumber>
    </recommendedName>
    <alternativeName>
        <fullName evidence="4">Lipid IV(A) 3-deoxy-D-manno-octulosonic acid transferase</fullName>
    </alternativeName>
</protein>
<dbReference type="EC" id="2.4.99.12" evidence="2"/>
<dbReference type="Proteomes" id="UP000095401">
    <property type="component" value="Chromosome"/>
</dbReference>
<sequence length="386" mass="42560">MPPVDDRAYGGHWWPVLRANWHDRRNGLRAAALARGGHLRAPHGEGKVVWIKAGGSPDSVRLACELLGALRERRLDIRLALTFEQDYEDIIEPRVRGLRKIGLGYGPSDRPAAVRRVLKRLNPIGLVLVDTAPHPNLLRASAAMKTHVIAFNTPPTPVMVEAAYPLDEQQATAWRSSGKTECLADAADPLALFAEAQIDTTLRSLAAVGRDELHLWWWHDDCGDTQAETIAQWRQSPLAHQGVLFVSGRPASAARAHADLSIGDWDRGALPPGHVIWVDDPRWFGAIASAATGGYLETHVRATLWQALAGGCPLTPGAATRALRPSLPISPQTPSAQSAIWADWQALMAEPLAARRRGDAGRRYFWEERRRVQGVIDAFLQRIFDW</sequence>
<evidence type="ECO:0000256" key="1">
    <source>
        <dbReference type="ARBA" id="ARBA00004713"/>
    </source>
</evidence>
<dbReference type="GO" id="GO:0043842">
    <property type="term" value="F:Kdo transferase activity"/>
    <property type="evidence" value="ECO:0007669"/>
    <property type="project" value="UniProtKB-EC"/>
</dbReference>
<dbReference type="InterPro" id="IPR038107">
    <property type="entry name" value="Glycos_transf_N_sf"/>
</dbReference>
<dbReference type="AlphaFoldDB" id="A0A1D8INI4"/>
<gene>
    <name evidence="7" type="ORF">BI364_08660</name>
</gene>
<evidence type="ECO:0000256" key="3">
    <source>
        <dbReference type="ARBA" id="ARBA00019077"/>
    </source>
</evidence>
<evidence type="ECO:0000256" key="2">
    <source>
        <dbReference type="ARBA" id="ARBA00012621"/>
    </source>
</evidence>
<organism evidence="7 8">
    <name type="scientific">Acidihalobacter yilgarnensis</name>
    <dbReference type="NCBI Taxonomy" id="2819280"/>
    <lineage>
        <taxon>Bacteria</taxon>
        <taxon>Pseudomonadati</taxon>
        <taxon>Pseudomonadota</taxon>
        <taxon>Gammaproteobacteria</taxon>
        <taxon>Chromatiales</taxon>
        <taxon>Ectothiorhodospiraceae</taxon>
        <taxon>Acidihalobacter</taxon>
    </lineage>
</organism>
<comment type="catalytic activity">
    <reaction evidence="5">
        <text>lipid IVA (E. coli) + CMP-3-deoxy-beta-D-manno-octulosonate = alpha-Kdo-(2-&gt;6)-lipid IVA (E. coli) + CMP + H(+)</text>
        <dbReference type="Rhea" id="RHEA:28066"/>
        <dbReference type="ChEBI" id="CHEBI:15378"/>
        <dbReference type="ChEBI" id="CHEBI:58603"/>
        <dbReference type="ChEBI" id="CHEBI:60364"/>
        <dbReference type="ChEBI" id="CHEBI:60377"/>
        <dbReference type="ChEBI" id="CHEBI:85987"/>
        <dbReference type="EC" id="2.4.99.12"/>
    </reaction>
</comment>
<dbReference type="Gene3D" id="3.40.50.11720">
    <property type="entry name" value="3-Deoxy-D-manno-octulosonic-acid transferase, N-terminal domain"/>
    <property type="match status" value="1"/>
</dbReference>
<proteinExistence type="predicted"/>
<dbReference type="InterPro" id="IPR007507">
    <property type="entry name" value="Glycos_transf_N"/>
</dbReference>
<reference evidence="8" key="1">
    <citation type="submission" date="2016-09" db="EMBL/GenBank/DDBJ databases">
        <title>Acidihalobacter prosperus F5.</title>
        <authorList>
            <person name="Khaleque H.N."/>
            <person name="Ramsay J.P."/>
            <person name="Kaksonen A.H."/>
            <person name="Boxall N.J."/>
            <person name="Watkin E.L.J."/>
        </authorList>
    </citation>
    <scope>NUCLEOTIDE SEQUENCE [LARGE SCALE GENOMIC DNA]</scope>
    <source>
        <strain evidence="8">F5</strain>
    </source>
</reference>
<evidence type="ECO:0000313" key="8">
    <source>
        <dbReference type="Proteomes" id="UP000095401"/>
    </source>
</evidence>
<feature type="domain" description="3-deoxy-D-manno-octulosonic-acid transferase N-terminal" evidence="6">
    <location>
        <begin position="38"/>
        <end position="152"/>
    </location>
</feature>